<dbReference type="Proteomes" id="UP000273611">
    <property type="component" value="Unassembled WGS sequence"/>
</dbReference>
<organism evidence="2 3">
    <name type="scientific">Rhizobium anhuiense</name>
    <dbReference type="NCBI Taxonomy" id="1184720"/>
    <lineage>
        <taxon>Bacteria</taxon>
        <taxon>Pseudomonadati</taxon>
        <taxon>Pseudomonadota</taxon>
        <taxon>Alphaproteobacteria</taxon>
        <taxon>Hyphomicrobiales</taxon>
        <taxon>Rhizobiaceae</taxon>
        <taxon>Rhizobium/Agrobacterium group</taxon>
        <taxon>Rhizobium</taxon>
    </lineage>
</organism>
<dbReference type="AlphaFoldDB" id="A0A432NC36"/>
<comment type="caution">
    <text evidence="2">The sequence shown here is derived from an EMBL/GenBank/DDBJ whole genome shotgun (WGS) entry which is preliminary data.</text>
</comment>
<feature type="domain" description="SH3b" evidence="1">
    <location>
        <begin position="448"/>
        <end position="518"/>
    </location>
</feature>
<proteinExistence type="predicted"/>
<evidence type="ECO:0000313" key="3">
    <source>
        <dbReference type="Proteomes" id="UP000273611"/>
    </source>
</evidence>
<dbReference type="PROSITE" id="PS51781">
    <property type="entry name" value="SH3B"/>
    <property type="match status" value="1"/>
</dbReference>
<dbReference type="Pfam" id="PF10030">
    <property type="entry name" value="DUF2272"/>
    <property type="match status" value="1"/>
</dbReference>
<name>A0A432NC36_9HYPH</name>
<evidence type="ECO:0000259" key="1">
    <source>
        <dbReference type="PROSITE" id="PS51781"/>
    </source>
</evidence>
<reference evidence="2 3" key="1">
    <citation type="journal article" date="2015" name="Int. J. Syst. Evol. Microbiol.">
        <title>Rhizobium anhuiense sp. nov., isolated from effective nodules of Vicia faba and Pisum sativum.</title>
        <authorList>
            <person name="Zhang Y.J."/>
            <person name="Zheng W.T."/>
            <person name="Everall I."/>
            <person name="Young J.P."/>
            <person name="Zhang X.X."/>
            <person name="Tian C.F."/>
            <person name="Sui X.H."/>
            <person name="Wang E.T."/>
            <person name="Chen W.X."/>
        </authorList>
    </citation>
    <scope>NUCLEOTIDE SEQUENCE [LARGE SCALE GENOMIC DNA]</scope>
    <source>
        <strain evidence="2 3">CCBAU 23252</strain>
    </source>
</reference>
<dbReference type="InterPro" id="IPR019262">
    <property type="entry name" value="DUF2272"/>
</dbReference>
<accession>A0A432NC36</accession>
<dbReference type="EMBL" id="RIBW01000018">
    <property type="protein sequence ID" value="RUL97101.1"/>
    <property type="molecule type" value="Genomic_DNA"/>
</dbReference>
<dbReference type="Gene3D" id="2.30.30.40">
    <property type="entry name" value="SH3 Domains"/>
    <property type="match status" value="1"/>
</dbReference>
<dbReference type="InterPro" id="IPR003646">
    <property type="entry name" value="SH3-like_bac-type"/>
</dbReference>
<dbReference type="RefSeq" id="WP_127431500.1">
    <property type="nucleotide sequence ID" value="NZ_BMFI01000017.1"/>
</dbReference>
<gene>
    <name evidence="2" type="ORF">EEQ99_28915</name>
</gene>
<evidence type="ECO:0000313" key="2">
    <source>
        <dbReference type="EMBL" id="RUL97101.1"/>
    </source>
</evidence>
<sequence>MSIKEEIKWFKTNFASDIVPALAGTPLSFDLICAIAFQESGELWSKLRLHLSREEILRLSVGDTLDTPNRSAFPKNRAELVDANRGGEMFDFAHGLLGEMAEATGIEAYQRVARRPEKFVHGYGIFQYDLQFFKTDPDFFLEQRWQNIDACVDKMVTELKHALRQLDLDDKQSLTDLESAFTAIVYNTGFGNFRKSKGLQQGHFDGTHFYGENIDQFIKIAREIPNPATGEAPGHIMVAAAVVAEPSIVSIAKAEFDRFNGIDEGDEPLRGHIADYYEAGGGSRDLNPTLNDNAWSAAFVSFCVKKSGATPQQFKFNLSHSVFVHAAIANGDAHTGVFRGHRITEYAPRLGDLIHHNRDGATLSFDFAKRNTGYPSHSAIVVGFETRNGVRHAVTIGGNEAIPQGTGTVGKKFFALDVNGFLDQSEIRSKLICVVENLLAAGAQAVVPGAFVVRVRTDLKLRGGPGPEFPIIKELLDGTPLNVLEFEENTRGRWALVDLEGDRVKDGFVFAKFIEPATV</sequence>
<protein>
    <submittedName>
        <fullName evidence="2">DUF2272 domain-containing protein</fullName>
    </submittedName>
</protein>